<dbReference type="InterPro" id="IPR011008">
    <property type="entry name" value="Dimeric_a/b-barrel"/>
</dbReference>
<dbReference type="Gene3D" id="3.30.70.100">
    <property type="match status" value="1"/>
</dbReference>
<dbReference type="PIRSF" id="PIRSF007028">
    <property type="entry name" value="UCP007028"/>
    <property type="match status" value="1"/>
</dbReference>
<dbReference type="SUPFAM" id="SSF54909">
    <property type="entry name" value="Dimeric alpha+beta barrel"/>
    <property type="match status" value="1"/>
</dbReference>
<accession>A0A317PQZ2</accession>
<gene>
    <name evidence="1" type="ORF">DFR52_10137</name>
</gene>
<proteinExistence type="predicted"/>
<dbReference type="Pfam" id="PF07237">
    <property type="entry name" value="DUF1428"/>
    <property type="match status" value="1"/>
</dbReference>
<name>A0A317PQZ2_9HYPH</name>
<dbReference type="AlphaFoldDB" id="A0A317PQZ2"/>
<dbReference type="OrthoDB" id="9792392at2"/>
<sequence length="117" mass="13225">MAYVSAFIAPVATDRKQAYLELATMMAGVFKEYGASRIVESWGDKVPEGRLTSLPMAVLARPDETVVFSWVWWPDKETQKTGFDNALRDPRMQLDPAAMPFDMKRMIFGGFDVIVDE</sequence>
<reference evidence="1 2" key="1">
    <citation type="submission" date="2018-05" db="EMBL/GenBank/DDBJ databases">
        <title>Genomic Encyclopedia of Type Strains, Phase IV (KMG-IV): sequencing the most valuable type-strain genomes for metagenomic binning, comparative biology and taxonomic classification.</title>
        <authorList>
            <person name="Goeker M."/>
        </authorList>
    </citation>
    <scope>NUCLEOTIDE SEQUENCE [LARGE SCALE GENOMIC DNA]</scope>
    <source>
        <strain evidence="1 2">DSM 16791</strain>
    </source>
</reference>
<comment type="caution">
    <text evidence="1">The sequence shown here is derived from an EMBL/GenBank/DDBJ whole genome shotgun (WGS) entry which is preliminary data.</text>
</comment>
<evidence type="ECO:0000313" key="1">
    <source>
        <dbReference type="EMBL" id="PWW03357.1"/>
    </source>
</evidence>
<evidence type="ECO:0000313" key="2">
    <source>
        <dbReference type="Proteomes" id="UP000246352"/>
    </source>
</evidence>
<protein>
    <submittedName>
        <fullName evidence="1">Uncharacterized protein YbaA (DUF1428 family)</fullName>
    </submittedName>
</protein>
<dbReference type="EMBL" id="QGTR01000001">
    <property type="protein sequence ID" value="PWW03357.1"/>
    <property type="molecule type" value="Genomic_DNA"/>
</dbReference>
<organism evidence="1 2">
    <name type="scientific">Hoeflea marina</name>
    <dbReference type="NCBI Taxonomy" id="274592"/>
    <lineage>
        <taxon>Bacteria</taxon>
        <taxon>Pseudomonadati</taxon>
        <taxon>Pseudomonadota</taxon>
        <taxon>Alphaproteobacteria</taxon>
        <taxon>Hyphomicrobiales</taxon>
        <taxon>Rhizobiaceae</taxon>
        <taxon>Hoeflea</taxon>
    </lineage>
</organism>
<keyword evidence="2" id="KW-1185">Reference proteome</keyword>
<dbReference type="Proteomes" id="UP000246352">
    <property type="component" value="Unassembled WGS sequence"/>
</dbReference>
<dbReference type="InterPro" id="IPR009874">
    <property type="entry name" value="DUF1428"/>
</dbReference>
<dbReference type="RefSeq" id="WP_110029933.1">
    <property type="nucleotide sequence ID" value="NZ_QGTR01000001.1"/>
</dbReference>